<evidence type="ECO:0000256" key="1">
    <source>
        <dbReference type="ARBA" id="ARBA00004496"/>
    </source>
</evidence>
<feature type="compositionally biased region" description="Low complexity" evidence="5">
    <location>
        <begin position="561"/>
        <end position="585"/>
    </location>
</feature>
<feature type="compositionally biased region" description="Polar residues" evidence="5">
    <location>
        <begin position="549"/>
        <end position="560"/>
    </location>
</feature>
<protein>
    <submittedName>
        <fullName evidence="7">Related to SEC65 - signal recognition particle subunit</fullName>
    </submittedName>
</protein>
<feature type="compositionally biased region" description="Polar residues" evidence="5">
    <location>
        <begin position="421"/>
        <end position="462"/>
    </location>
</feature>
<evidence type="ECO:0000313" key="8">
    <source>
        <dbReference type="Proteomes" id="UP000658997"/>
    </source>
</evidence>
<feature type="transmembrane region" description="Helical" evidence="6">
    <location>
        <begin position="947"/>
        <end position="967"/>
    </location>
</feature>
<feature type="compositionally biased region" description="Low complexity" evidence="5">
    <location>
        <begin position="1033"/>
        <end position="1045"/>
    </location>
</feature>
<dbReference type="Proteomes" id="UP000658997">
    <property type="component" value="Unassembled WGS sequence"/>
</dbReference>
<feature type="compositionally biased region" description="Low complexity" evidence="5">
    <location>
        <begin position="990"/>
        <end position="1004"/>
    </location>
</feature>
<keyword evidence="2" id="KW-0963">Cytoplasm</keyword>
<dbReference type="AlphaFoldDB" id="A0A8H8QRZ7"/>
<evidence type="ECO:0000256" key="2">
    <source>
        <dbReference type="ARBA" id="ARBA00022490"/>
    </source>
</evidence>
<evidence type="ECO:0000256" key="3">
    <source>
        <dbReference type="ARBA" id="ARBA00023135"/>
    </source>
</evidence>
<feature type="compositionally biased region" description="Low complexity" evidence="5">
    <location>
        <begin position="211"/>
        <end position="233"/>
    </location>
</feature>
<feature type="region of interest" description="Disordered" evidence="5">
    <location>
        <begin position="408"/>
        <end position="589"/>
    </location>
</feature>
<feature type="compositionally biased region" description="Basic and acidic residues" evidence="5">
    <location>
        <begin position="258"/>
        <end position="281"/>
    </location>
</feature>
<feature type="region of interest" description="Disordered" evidence="5">
    <location>
        <begin position="211"/>
        <end position="281"/>
    </location>
</feature>
<evidence type="ECO:0000256" key="4">
    <source>
        <dbReference type="ARBA" id="ARBA00023274"/>
    </source>
</evidence>
<feature type="region of interest" description="Disordered" evidence="5">
    <location>
        <begin position="1016"/>
        <end position="1045"/>
    </location>
</feature>
<dbReference type="GO" id="GO:0006617">
    <property type="term" value="P:SRP-dependent cotranslational protein targeting to membrane, signal sequence recognition"/>
    <property type="evidence" value="ECO:0007669"/>
    <property type="project" value="TreeGrafter"/>
</dbReference>
<dbReference type="Gene3D" id="3.30.56.30">
    <property type="entry name" value="Signal recognition particle, SRP19-like subunit"/>
    <property type="match status" value="1"/>
</dbReference>
<organism evidence="7 8">
    <name type="scientific">Ustilago bromivora</name>
    <dbReference type="NCBI Taxonomy" id="307758"/>
    <lineage>
        <taxon>Eukaryota</taxon>
        <taxon>Fungi</taxon>
        <taxon>Dikarya</taxon>
        <taxon>Basidiomycota</taxon>
        <taxon>Ustilaginomycotina</taxon>
        <taxon>Ustilaginomycetes</taxon>
        <taxon>Ustilaginales</taxon>
        <taxon>Ustilaginaceae</taxon>
        <taxon>Ustilago</taxon>
    </lineage>
</organism>
<accession>A0A8H8QRZ7</accession>
<evidence type="ECO:0000313" key="7">
    <source>
        <dbReference type="EMBL" id="SYW83173.1"/>
    </source>
</evidence>
<keyword evidence="4" id="KW-0687">Ribonucleoprotein</keyword>
<reference evidence="7" key="1">
    <citation type="submission" date="2018-08" db="EMBL/GenBank/DDBJ databases">
        <authorList>
            <person name="Guldener U."/>
        </authorList>
    </citation>
    <scope>NUCLEOTIDE SEQUENCE</scope>
    <source>
        <strain evidence="7">UB2</strain>
    </source>
</reference>
<dbReference type="Pfam" id="PF01922">
    <property type="entry name" value="SRP19"/>
    <property type="match status" value="1"/>
</dbReference>
<evidence type="ECO:0000256" key="6">
    <source>
        <dbReference type="SAM" id="Phobius"/>
    </source>
</evidence>
<keyword evidence="6" id="KW-0472">Membrane</keyword>
<feature type="transmembrane region" description="Helical" evidence="6">
    <location>
        <begin position="877"/>
        <end position="896"/>
    </location>
</feature>
<feature type="transmembrane region" description="Helical" evidence="6">
    <location>
        <begin position="842"/>
        <end position="865"/>
    </location>
</feature>
<dbReference type="GO" id="GO:0005786">
    <property type="term" value="C:signal recognition particle, endoplasmic reticulum targeting"/>
    <property type="evidence" value="ECO:0007669"/>
    <property type="project" value="UniProtKB-KW"/>
</dbReference>
<dbReference type="InterPro" id="IPR036521">
    <property type="entry name" value="SRP19-like_sf"/>
</dbReference>
<feature type="region of interest" description="Disordered" evidence="5">
    <location>
        <begin position="982"/>
        <end position="1004"/>
    </location>
</feature>
<comment type="caution">
    <text evidence="7">The sequence shown here is derived from an EMBL/GenBank/DDBJ whole genome shotgun (WGS) entry which is preliminary data.</text>
</comment>
<sequence length="1089" mass="117554">MPPKAAVEDFDDDFEFDLPSVTSPGVAQWQAQAGAPQADQMAAFQKMMQQMGQAPASGDFGATRPPAGLNVASASGSKGKEDGEHKKWVSVYPIYLDAKRHYRKGCRRVAYDKASPFPTQLWIAKAVGRLQLRYAQEPYKTHPQDWENPGRVKVHLFNEDGSPVDSRFPSKKHLFDAIAETIQPNCGGKPPAIEPRKKRVRPWTIKKQALAENAQAAASGSTTAADANAGSSKPNKKKAAAAVTASGNSTAGASKPTLTKEQRKQVLAAKRDPNPNPIRERLAKIRYPPTLEARLPPHSPAIEGGLLNMNLAEAMGGMPPGMPGADALGGLGGMLGGMGLGGDDDEEEEQEVQDETAGKKKDPMNPLNLGRRQRKKVIHGLRLQHCKRDSTSLEDEMSQWAAISVHAGPSRYDPNVRRSKTISGSPSSHLHTETATASMSPRLNQLALPTQLNRTTRPSSNPLHDLRDPATSASKRGETLRAYSRQRRVFSGAPISPNQASRTLPATGPSSPSSYPPHTSRPRAGESIATSFSSQADRSDRVSFAPMFKTSSTESAMDQASSSLSSTPSLTSPTCTLSRSASLRSARSERNNVVGGTRYLSLNASADLPTTMEALSPEYGTSNWTRSAPRWSNSMSRRMSISALNQTIHSTTSPYLKAGLQELRSIFDVDTLGVAVDDQDSSDLEGASPIERRSQPFDPFGASGTASGEAVFESPQTFWPVLSRQSSSEDGEVSINVPSGRGGISFKSQVYEAPVAHRRAQSWRKHRSLSISNLPNPPLPASAGKHENWQKQSLSILLDSREISARSPSVRTPLVAVGLAALSVTMVGVCAFETWIHPDAASMPLTAFMLAQSAFALVGIAGLALQKRWVIDLASRLIRAHVLCQVLIALAALASLSRTAFYRHRPDRKIVDRAADASILTSSRFLSSDVEALDPHMSSVGSLRDQLTYICVFVVQAALPLALVLWAQYSLASALSRATRNLPASNSNGSSVSKQQQPQQRQRSVAVVNVADLDTPRNERQRFNSENPTISKALSNSNSDINANANQPGSQGWFGFVITRLDVTPDKTDSKFELDPSELTKRLQALARA</sequence>
<feature type="compositionally biased region" description="Acidic residues" evidence="5">
    <location>
        <begin position="342"/>
        <end position="354"/>
    </location>
</feature>
<dbReference type="SUPFAM" id="SSF69695">
    <property type="entry name" value="SRP19"/>
    <property type="match status" value="1"/>
</dbReference>
<keyword evidence="3" id="KW-0733">Signal recognition particle</keyword>
<gene>
    <name evidence="7" type="ORF">UBRO2_05064</name>
</gene>
<proteinExistence type="predicted"/>
<keyword evidence="6" id="KW-0812">Transmembrane</keyword>
<keyword evidence="6" id="KW-1133">Transmembrane helix</keyword>
<dbReference type="GO" id="GO:0008312">
    <property type="term" value="F:7S RNA binding"/>
    <property type="evidence" value="ECO:0007669"/>
    <property type="project" value="InterPro"/>
</dbReference>
<feature type="region of interest" description="Disordered" evidence="5">
    <location>
        <begin position="340"/>
        <end position="371"/>
    </location>
</feature>
<comment type="subcellular location">
    <subcellularLocation>
        <location evidence="1">Cytoplasm</location>
    </subcellularLocation>
</comment>
<name>A0A8H8QRZ7_9BASI</name>
<dbReference type="PANTHER" id="PTHR17453:SF0">
    <property type="entry name" value="SIGNAL RECOGNITION PARTICLE 19 KDA PROTEIN"/>
    <property type="match status" value="1"/>
</dbReference>
<feature type="region of interest" description="Disordered" evidence="5">
    <location>
        <begin position="679"/>
        <end position="707"/>
    </location>
</feature>
<keyword evidence="8" id="KW-1185">Reference proteome</keyword>
<feature type="compositionally biased region" description="Low complexity" evidence="5">
    <location>
        <begin position="240"/>
        <end position="255"/>
    </location>
</feature>
<feature type="transmembrane region" description="Helical" evidence="6">
    <location>
        <begin position="814"/>
        <end position="836"/>
    </location>
</feature>
<feature type="compositionally biased region" description="Low complexity" evidence="5">
    <location>
        <begin position="509"/>
        <end position="518"/>
    </location>
</feature>
<dbReference type="PANTHER" id="PTHR17453">
    <property type="entry name" value="SIGNAL RECOGNITION PARTICLE 19 KD PROTEIN"/>
    <property type="match status" value="1"/>
</dbReference>
<dbReference type="EMBL" id="ULHB01000139">
    <property type="protein sequence ID" value="SYW83173.1"/>
    <property type="molecule type" value="Genomic_DNA"/>
</dbReference>
<dbReference type="InterPro" id="IPR002778">
    <property type="entry name" value="Signal_recog_particle_SRP19"/>
</dbReference>
<evidence type="ECO:0000256" key="5">
    <source>
        <dbReference type="SAM" id="MobiDB-lite"/>
    </source>
</evidence>